<feature type="region of interest" description="Disordered" evidence="1">
    <location>
        <begin position="291"/>
        <end position="317"/>
    </location>
</feature>
<proteinExistence type="predicted"/>
<reference evidence="2 3" key="1">
    <citation type="submission" date="2019-02" db="EMBL/GenBank/DDBJ databases">
        <title>Genome sequencing of the rare red list fungi Hericium alpestre (H. flagellum).</title>
        <authorList>
            <person name="Buettner E."/>
            <person name="Kellner H."/>
        </authorList>
    </citation>
    <scope>NUCLEOTIDE SEQUENCE [LARGE SCALE GENOMIC DNA]</scope>
    <source>
        <strain evidence="2 3">DSM 108284</strain>
    </source>
</reference>
<evidence type="ECO:0000313" key="2">
    <source>
        <dbReference type="EMBL" id="TFY77144.1"/>
    </source>
</evidence>
<comment type="caution">
    <text evidence="2">The sequence shown here is derived from an EMBL/GenBank/DDBJ whole genome shotgun (WGS) entry which is preliminary data.</text>
</comment>
<accession>A0A4Y9ZS93</accession>
<gene>
    <name evidence="2" type="ORF">EWM64_g6870</name>
</gene>
<dbReference type="AlphaFoldDB" id="A0A4Y9ZS93"/>
<protein>
    <submittedName>
        <fullName evidence="2">Uncharacterized protein</fullName>
    </submittedName>
</protein>
<sequence length="533" mass="58981">MSGSQNQNDDSVRGRSSPYLLRSTRNAEPSSSENPNNEERQTRDTGENKAEYLTQVLKEIEVKRVAPDETDGVGQSGGEFADERGGESSTGKKKRSVDENLFFGDSETAGNSFQINDHSIPRDITILARCGRSPPLTLFAPATIERIRAGIGIKYTKIATGPYENTRVLDISEFPPEETLSIFDWITCYQTFLDFLSKHASEKVLTGWASHYNAIIKDKFFSQWYPAYRAFDHEDSTLKRCYGSKTRRGHADHLLRLHLDIIRIFHNLQQRVAPVPFVTHLLASTSASAAGDTTGISRRNAQPQALPVPNAPSSSKRATVRSCAAQTADLCACASTSEDPARAPDRAIHFMSAHYATTSTTERGRALAIECQRVVTPYSASGWEQALNRTGLSSKYPTLVHDLVYGAPIGNPPPLSHTFLPPNMPNALEHPSFIEDHIKEELDARRFSGPFSLTDAFLFFGGHFRTAPLGVVEKEPGSGKWRMIRNLSTTDAYGESTNSWLDAKDMVIMWHTVAYFADLTCPVHDEHCPADPG</sequence>
<keyword evidence="3" id="KW-1185">Reference proteome</keyword>
<feature type="compositionally biased region" description="Basic and acidic residues" evidence="1">
    <location>
        <begin position="37"/>
        <end position="50"/>
    </location>
</feature>
<dbReference type="OrthoDB" id="3018720at2759"/>
<feature type="compositionally biased region" description="Basic and acidic residues" evidence="1">
    <location>
        <begin position="58"/>
        <end position="67"/>
    </location>
</feature>
<name>A0A4Y9ZS93_9AGAM</name>
<feature type="region of interest" description="Disordered" evidence="1">
    <location>
        <begin position="1"/>
        <end position="95"/>
    </location>
</feature>
<dbReference type="STRING" id="135208.A0A4Y9ZS93"/>
<dbReference type="Proteomes" id="UP000298061">
    <property type="component" value="Unassembled WGS sequence"/>
</dbReference>
<evidence type="ECO:0000313" key="3">
    <source>
        <dbReference type="Proteomes" id="UP000298061"/>
    </source>
</evidence>
<organism evidence="2 3">
    <name type="scientific">Hericium alpestre</name>
    <dbReference type="NCBI Taxonomy" id="135208"/>
    <lineage>
        <taxon>Eukaryota</taxon>
        <taxon>Fungi</taxon>
        <taxon>Dikarya</taxon>
        <taxon>Basidiomycota</taxon>
        <taxon>Agaricomycotina</taxon>
        <taxon>Agaricomycetes</taxon>
        <taxon>Russulales</taxon>
        <taxon>Hericiaceae</taxon>
        <taxon>Hericium</taxon>
    </lineage>
</organism>
<evidence type="ECO:0000256" key="1">
    <source>
        <dbReference type="SAM" id="MobiDB-lite"/>
    </source>
</evidence>
<dbReference type="EMBL" id="SFCI01000992">
    <property type="protein sequence ID" value="TFY77144.1"/>
    <property type="molecule type" value="Genomic_DNA"/>
</dbReference>